<dbReference type="EMBL" id="CP036295">
    <property type="protein sequence ID" value="QCC84988.1"/>
    <property type="molecule type" value="Genomic_DNA"/>
</dbReference>
<dbReference type="PROSITE" id="PS50893">
    <property type="entry name" value="ABC_TRANSPORTER_2"/>
    <property type="match status" value="1"/>
</dbReference>
<dbReference type="InterPro" id="IPR050319">
    <property type="entry name" value="ABC_transp_ATP-bind"/>
</dbReference>
<evidence type="ECO:0000256" key="4">
    <source>
        <dbReference type="ARBA" id="ARBA00022840"/>
    </source>
</evidence>
<dbReference type="FunFam" id="3.40.50.300:FF:000016">
    <property type="entry name" value="Oligopeptide ABC transporter ATP-binding component"/>
    <property type="match status" value="1"/>
</dbReference>
<dbReference type="GO" id="GO:0016887">
    <property type="term" value="F:ATP hydrolysis activity"/>
    <property type="evidence" value="ECO:0007669"/>
    <property type="project" value="InterPro"/>
</dbReference>
<dbReference type="Pfam" id="PF08352">
    <property type="entry name" value="oligo_HPY"/>
    <property type="match status" value="1"/>
</dbReference>
<organism evidence="6 7">
    <name type="scientific">Desulfovibrio desulfuricans</name>
    <dbReference type="NCBI Taxonomy" id="876"/>
    <lineage>
        <taxon>Bacteria</taxon>
        <taxon>Pseudomonadati</taxon>
        <taxon>Thermodesulfobacteriota</taxon>
        <taxon>Desulfovibrionia</taxon>
        <taxon>Desulfovibrionales</taxon>
        <taxon>Desulfovibrionaceae</taxon>
        <taxon>Desulfovibrio</taxon>
    </lineage>
</organism>
<comment type="similarity">
    <text evidence="1">Belongs to the ABC transporter superfamily.</text>
</comment>
<dbReference type="SUPFAM" id="SSF52540">
    <property type="entry name" value="P-loop containing nucleoside triphosphate hydrolases"/>
    <property type="match status" value="1"/>
</dbReference>
<sequence length="325" mass="34835">MLNQPAPEQSSAPVLLRLEDVSRVFDIKRGLFGDRSSLVAVDHVSLSLAKGASLGLVGESGCGKSTLGRMACGLLTPSQGQVLLDGRPLPPAGADSWAAGRIQMVFQDPFSSLNPRLSVGSSVAEPLAARNIPRAERTAKAEDMLATVGLAGMGNRYPHEFSGGQRQRIAVARALITRPDVVVCDEPVSALDASVQAQTLNLLRDVQEHFGPAYLFISHDLAVVGFLCRHILVMYLGQIVEEGPTEAIFDGAGHPYTQALMAAMPTGKRRGELIPALEGELPSPLAPPAGCRFHPRCPKAQDICRHEAPQWKELGSGWRVRCWLA</sequence>
<dbReference type="GO" id="GO:0005524">
    <property type="term" value="F:ATP binding"/>
    <property type="evidence" value="ECO:0007669"/>
    <property type="project" value="UniProtKB-KW"/>
</dbReference>
<dbReference type="Proteomes" id="UP000297065">
    <property type="component" value="Chromosome"/>
</dbReference>
<dbReference type="GO" id="GO:0055085">
    <property type="term" value="P:transmembrane transport"/>
    <property type="evidence" value="ECO:0007669"/>
    <property type="project" value="UniProtKB-ARBA"/>
</dbReference>
<evidence type="ECO:0000259" key="5">
    <source>
        <dbReference type="PROSITE" id="PS50893"/>
    </source>
</evidence>
<protein>
    <submittedName>
        <fullName evidence="6">ATP-binding cassette domain-containing protein</fullName>
    </submittedName>
</protein>
<dbReference type="NCBIfam" id="TIGR01727">
    <property type="entry name" value="oligo_HPY"/>
    <property type="match status" value="1"/>
</dbReference>
<proteinExistence type="inferred from homology"/>
<name>A0A4P7UJQ8_DESDE</name>
<evidence type="ECO:0000313" key="7">
    <source>
        <dbReference type="Proteomes" id="UP000297065"/>
    </source>
</evidence>
<keyword evidence="2" id="KW-0813">Transport</keyword>
<evidence type="ECO:0000256" key="2">
    <source>
        <dbReference type="ARBA" id="ARBA00022448"/>
    </source>
</evidence>
<dbReference type="Gene3D" id="3.40.50.300">
    <property type="entry name" value="P-loop containing nucleotide triphosphate hydrolases"/>
    <property type="match status" value="1"/>
</dbReference>
<dbReference type="InterPro" id="IPR003439">
    <property type="entry name" value="ABC_transporter-like_ATP-bd"/>
</dbReference>
<dbReference type="AlphaFoldDB" id="A0A4P7UJQ8"/>
<dbReference type="PANTHER" id="PTHR43776">
    <property type="entry name" value="TRANSPORT ATP-BINDING PROTEIN"/>
    <property type="match status" value="1"/>
</dbReference>
<dbReference type="OrthoDB" id="9809450at2"/>
<dbReference type="InterPro" id="IPR017871">
    <property type="entry name" value="ABC_transporter-like_CS"/>
</dbReference>
<reference evidence="6 7" key="1">
    <citation type="submission" date="2019-02" db="EMBL/GenBank/DDBJ databases">
        <title>Complete Genome Sequence of Desulfovibrio desulfuricans IC1, a Sulfonate Utilizing Anaerobe.</title>
        <authorList>
            <person name="Day L.A."/>
            <person name="De Leon K.B."/>
            <person name="Wall J.D."/>
        </authorList>
    </citation>
    <scope>NUCLEOTIDE SEQUENCE [LARGE SCALE GENOMIC DNA]</scope>
    <source>
        <strain evidence="6 7">IC1</strain>
    </source>
</reference>
<dbReference type="InterPro" id="IPR013563">
    <property type="entry name" value="Oligopep_ABC_C"/>
</dbReference>
<dbReference type="InterPro" id="IPR027417">
    <property type="entry name" value="P-loop_NTPase"/>
</dbReference>
<evidence type="ECO:0000256" key="3">
    <source>
        <dbReference type="ARBA" id="ARBA00022741"/>
    </source>
</evidence>
<dbReference type="Pfam" id="PF00005">
    <property type="entry name" value="ABC_tran"/>
    <property type="match status" value="1"/>
</dbReference>
<dbReference type="SMART" id="SM00382">
    <property type="entry name" value="AAA"/>
    <property type="match status" value="1"/>
</dbReference>
<dbReference type="PANTHER" id="PTHR43776:SF7">
    <property type="entry name" value="D,D-DIPEPTIDE TRANSPORT ATP-BINDING PROTEIN DDPF-RELATED"/>
    <property type="match status" value="1"/>
</dbReference>
<feature type="domain" description="ABC transporter" evidence="5">
    <location>
        <begin position="16"/>
        <end position="261"/>
    </location>
</feature>
<evidence type="ECO:0000313" key="6">
    <source>
        <dbReference type="EMBL" id="QCC84988.1"/>
    </source>
</evidence>
<accession>A0A4P7UJQ8</accession>
<dbReference type="InterPro" id="IPR003593">
    <property type="entry name" value="AAA+_ATPase"/>
</dbReference>
<keyword evidence="3" id="KW-0547">Nucleotide-binding</keyword>
<keyword evidence="4 6" id="KW-0067">ATP-binding</keyword>
<dbReference type="PROSITE" id="PS00211">
    <property type="entry name" value="ABC_TRANSPORTER_1"/>
    <property type="match status" value="1"/>
</dbReference>
<gene>
    <name evidence="6" type="ORF">DDIC_03650</name>
</gene>
<dbReference type="RefSeq" id="WP_136399193.1">
    <property type="nucleotide sequence ID" value="NZ_CP036295.1"/>
</dbReference>
<dbReference type="CDD" id="cd03257">
    <property type="entry name" value="ABC_NikE_OppD_transporters"/>
    <property type="match status" value="1"/>
</dbReference>
<evidence type="ECO:0000256" key="1">
    <source>
        <dbReference type="ARBA" id="ARBA00005417"/>
    </source>
</evidence>
<dbReference type="GO" id="GO:0015833">
    <property type="term" value="P:peptide transport"/>
    <property type="evidence" value="ECO:0007669"/>
    <property type="project" value="InterPro"/>
</dbReference>